<evidence type="ECO:0000256" key="2">
    <source>
        <dbReference type="ARBA" id="ARBA00005262"/>
    </source>
</evidence>
<comment type="caution">
    <text evidence="8">The sequence shown here is derived from an EMBL/GenBank/DDBJ whole genome shotgun (WGS) entry which is preliminary data.</text>
</comment>
<evidence type="ECO:0000313" key="9">
    <source>
        <dbReference type="Proteomes" id="UP000290545"/>
    </source>
</evidence>
<comment type="similarity">
    <text evidence="2">Belongs to the chromate ion transporter (CHR) (TC 2.A.51) family.</text>
</comment>
<dbReference type="GO" id="GO:0015109">
    <property type="term" value="F:chromate transmembrane transporter activity"/>
    <property type="evidence" value="ECO:0007669"/>
    <property type="project" value="InterPro"/>
</dbReference>
<name>A0A4Q1D011_9BACT</name>
<keyword evidence="6 7" id="KW-0472">Membrane</keyword>
<feature type="transmembrane region" description="Helical" evidence="7">
    <location>
        <begin position="380"/>
        <end position="398"/>
    </location>
</feature>
<feature type="transmembrane region" description="Helical" evidence="7">
    <location>
        <begin position="113"/>
        <end position="133"/>
    </location>
</feature>
<dbReference type="PANTHER" id="PTHR33567">
    <property type="entry name" value="CHROMATE ION TRANSPORTER (EUROFUNG)"/>
    <property type="match status" value="1"/>
</dbReference>
<evidence type="ECO:0000256" key="7">
    <source>
        <dbReference type="SAM" id="Phobius"/>
    </source>
</evidence>
<dbReference type="OrthoDB" id="9788907at2"/>
<evidence type="ECO:0000256" key="6">
    <source>
        <dbReference type="ARBA" id="ARBA00023136"/>
    </source>
</evidence>
<dbReference type="PIRSF" id="PIRSF004810">
    <property type="entry name" value="ChrA"/>
    <property type="match status" value="1"/>
</dbReference>
<evidence type="ECO:0000256" key="4">
    <source>
        <dbReference type="ARBA" id="ARBA00022692"/>
    </source>
</evidence>
<dbReference type="Proteomes" id="UP000290545">
    <property type="component" value="Unassembled WGS sequence"/>
</dbReference>
<keyword evidence="4 7" id="KW-0812">Transmembrane</keyword>
<dbReference type="Pfam" id="PF02417">
    <property type="entry name" value="Chromate_transp"/>
    <property type="match status" value="2"/>
</dbReference>
<evidence type="ECO:0000256" key="1">
    <source>
        <dbReference type="ARBA" id="ARBA00004651"/>
    </source>
</evidence>
<dbReference type="InterPro" id="IPR003370">
    <property type="entry name" value="Chromate_transpt"/>
</dbReference>
<sequence length="417" mass="46440">MVLIRHIPFLKAVFLHSITAFGGPQGHFSMMLSTFVKQRKDVTEQELMEYNAFCQLLPGASSTQILTLIGYKRGGISLGIITLLIWMLPACILMGALSFLLNYMDTQNQDFRIFQFIQPLAVGFITYSSYRLFKLSVNNTITRCIMAAATVLTYFLFKTPWIFPGVIIIAGIATNFSNKRIPQKEIPPKKIKWGNILIFFALFICAGSLSELARKNEWRNRGVFNLFENFYRFGSLVFGGGDVLTPMMYEQYVIRPNTAQAGLKNPRALRMTQQEFLTGSAMVRAVPGPTFSIGSFTGGMLLRKKGADMQLLGCIIGSVALFLPSVLLVLFFFPVWHNLKKYAVIYRSLEGINAAVVGIMAGSSLFLMKSISLDITDGSIAHFMNPVVIVGAFLLLAYTKIRPPLIVAACLLLGWLL</sequence>
<dbReference type="PANTHER" id="PTHR33567:SF3">
    <property type="entry name" value="CHROMATE ION TRANSPORTER (EUROFUNG)"/>
    <property type="match status" value="1"/>
</dbReference>
<dbReference type="NCBIfam" id="TIGR00937">
    <property type="entry name" value="2A51"/>
    <property type="match status" value="1"/>
</dbReference>
<evidence type="ECO:0000313" key="8">
    <source>
        <dbReference type="EMBL" id="RXK81020.1"/>
    </source>
</evidence>
<feature type="transmembrane region" description="Helical" evidence="7">
    <location>
        <begin position="78"/>
        <end position="101"/>
    </location>
</feature>
<gene>
    <name evidence="8" type="primary">chrA</name>
    <name evidence="8" type="ORF">ESB13_22980</name>
</gene>
<dbReference type="EMBL" id="SDHZ01000005">
    <property type="protein sequence ID" value="RXK81020.1"/>
    <property type="molecule type" value="Genomic_DNA"/>
</dbReference>
<feature type="transmembrane region" description="Helical" evidence="7">
    <location>
        <begin position="345"/>
        <end position="368"/>
    </location>
</feature>
<feature type="transmembrane region" description="Helical" evidence="7">
    <location>
        <begin position="193"/>
        <end position="213"/>
    </location>
</feature>
<reference evidence="8 9" key="1">
    <citation type="submission" date="2019-01" db="EMBL/GenBank/DDBJ databases">
        <title>Filimonas sp. strain TTM-71.</title>
        <authorList>
            <person name="Chen W.-M."/>
        </authorList>
    </citation>
    <scope>NUCLEOTIDE SEQUENCE [LARGE SCALE GENOMIC DNA]</scope>
    <source>
        <strain evidence="8 9">TTM-71</strain>
    </source>
</reference>
<keyword evidence="9" id="KW-1185">Reference proteome</keyword>
<feature type="transmembrane region" description="Helical" evidence="7">
    <location>
        <begin position="145"/>
        <end position="173"/>
    </location>
</feature>
<accession>A0A4Q1D011</accession>
<dbReference type="GO" id="GO:0005886">
    <property type="term" value="C:plasma membrane"/>
    <property type="evidence" value="ECO:0007669"/>
    <property type="project" value="UniProtKB-SubCell"/>
</dbReference>
<evidence type="ECO:0000256" key="3">
    <source>
        <dbReference type="ARBA" id="ARBA00022475"/>
    </source>
</evidence>
<feature type="transmembrane region" description="Helical" evidence="7">
    <location>
        <begin position="311"/>
        <end position="333"/>
    </location>
</feature>
<dbReference type="InterPro" id="IPR014047">
    <property type="entry name" value="Chr_Tranpt_l_chain"/>
</dbReference>
<dbReference type="AlphaFoldDB" id="A0A4Q1D011"/>
<protein>
    <submittedName>
        <fullName evidence="8">Chromate efflux transporter</fullName>
    </submittedName>
</protein>
<keyword evidence="5 7" id="KW-1133">Transmembrane helix</keyword>
<comment type="subcellular location">
    <subcellularLocation>
        <location evidence="1">Cell membrane</location>
        <topology evidence="1">Multi-pass membrane protein</topology>
    </subcellularLocation>
</comment>
<evidence type="ECO:0000256" key="5">
    <source>
        <dbReference type="ARBA" id="ARBA00022989"/>
    </source>
</evidence>
<keyword evidence="3" id="KW-1003">Cell membrane</keyword>
<proteinExistence type="inferred from homology"/>
<organism evidence="8 9">
    <name type="scientific">Filimonas effusa</name>
    <dbReference type="NCBI Taxonomy" id="2508721"/>
    <lineage>
        <taxon>Bacteria</taxon>
        <taxon>Pseudomonadati</taxon>
        <taxon>Bacteroidota</taxon>
        <taxon>Chitinophagia</taxon>
        <taxon>Chitinophagales</taxon>
        <taxon>Chitinophagaceae</taxon>
        <taxon>Filimonas</taxon>
    </lineage>
</organism>